<proteinExistence type="predicted"/>
<protein>
    <submittedName>
        <fullName evidence="1">Uncharacterized protein</fullName>
    </submittedName>
</protein>
<reference evidence="1" key="1">
    <citation type="submission" date="2016-05" db="EMBL/GenBank/DDBJ databases">
        <authorList>
            <person name="Cock P.J.A."/>
            <person name="Cock P.J.A."/>
        </authorList>
    </citation>
    <scope>NUCLEOTIDE SEQUENCE</scope>
    <source>
        <strain evidence="1">PWN146_assembly</strain>
    </source>
</reference>
<name>A0A1C3HH35_SERMA</name>
<evidence type="ECO:0000313" key="1">
    <source>
        <dbReference type="EMBL" id="SAY44328.1"/>
    </source>
</evidence>
<sequence>MAINVSQWPTTGNRTLLDIKTLNPQQLFNAHKSRVVADGGVILNEASLLDEITFLVNNGMWQYLTFYASAEWGIKYDTNGISVIKLYGLGPTDFIAYDTGGTNNRPVTVDNSVTPPKLKVWVWDGGTLLRAEKLVTAQYSKNNPYLFCAIMDDTESSDTVGMAISASRTTHPNALAFITVERATGKNPPTDIGFRHVAAKVAPVSSASDRVEYIRTPYARNITNAMLIDPAAGKMLSYENGTLVNTATSSTGTLVDSTTEPMQFNIGIPDNNVSTWNVGYKANGGITRLRCLSYATQAQAELISKRS</sequence>
<organism evidence="1">
    <name type="scientific">Serratia marcescens</name>
    <dbReference type="NCBI Taxonomy" id="615"/>
    <lineage>
        <taxon>Bacteria</taxon>
        <taxon>Pseudomonadati</taxon>
        <taxon>Pseudomonadota</taxon>
        <taxon>Gammaproteobacteria</taxon>
        <taxon>Enterobacterales</taxon>
        <taxon>Yersiniaceae</taxon>
        <taxon>Serratia</taxon>
    </lineage>
</organism>
<dbReference type="EMBL" id="LT575490">
    <property type="protein sequence ID" value="SAY44328.1"/>
    <property type="molecule type" value="Genomic_DNA"/>
</dbReference>
<dbReference type="AlphaFoldDB" id="A0A1C3HH35"/>
<gene>
    <name evidence="1" type="ORF">PWN146_03036</name>
</gene>
<accession>A0A1C3HH35</accession>